<dbReference type="FunFam" id="3.50.50.60:FF:000129">
    <property type="entry name" value="Kynurenine 3-monooxygenase"/>
    <property type="match status" value="1"/>
</dbReference>
<dbReference type="EC" id="1.14.13.9" evidence="10"/>
<comment type="subcellular location">
    <subcellularLocation>
        <location evidence="10">Mitochondrion outer membrane</location>
    </subcellularLocation>
</comment>
<keyword evidence="6 10" id="KW-0560">Oxidoreductase</keyword>
<dbReference type="Pfam" id="PF01494">
    <property type="entry name" value="FAD_binding_3"/>
    <property type="match status" value="1"/>
</dbReference>
<keyword evidence="4 10" id="KW-0274">FAD</keyword>
<comment type="pathway">
    <text evidence="10">Cofactor biosynthesis; NAD(+) biosynthesis; quinolinate from L-kynurenine: step 1/3.</text>
</comment>
<feature type="domain" description="FAD-binding" evidence="12">
    <location>
        <begin position="40"/>
        <end position="376"/>
    </location>
</feature>
<sequence>MATTGLLPESADRWNEADRKSFLDFCLRSALAMSSRAKKAIVVGAGPVGCLAAISLARRGWQVELFEGRPDLRTPSSKKTAQLRSINLAISHRGLAAIQVIDPLAAQRFLQTVIPMKGRMIHHPNCSLDSQLYDRDGQCINSIDRALLNESLLDEAASLPNIRLFFQHKVQFVDFDKKNMTVLDVANGATLSVEFDFCVGADGSYSVIRRQMMKVVRMDFQQEYLRDEYIELKMPAGRDSKGDLVFALDPTHLHIWPRHSFMFIALPNKDKSFTCTLFAPTAVLESLSSRQTFLAWFKRYFSDALELIGEDNLANDWARNPRSPLICTKSNPYHYLDRAILLGDAAHAMVPFYGQGLNCGLEDVRVLDTIFAEAQVEATTSESVNATSHVDKKLAGALARYSKSRHADLVAISDLAMANYVEMRHSVTTPAYIFRKAVDALLYSLTSRGIISLPFLVPLLSRVPFASDISGWIPLYTMVTFRPDIGYATAKQRAERQSRILAGLGWAGTGVLGMVGLSVMRLIFSHQIRPQR</sequence>
<comment type="similarity">
    <text evidence="10">Belongs to the aromatic-ring hydroxylase family. KMO subfamily.</text>
</comment>
<evidence type="ECO:0000256" key="4">
    <source>
        <dbReference type="ARBA" id="ARBA00022827"/>
    </source>
</evidence>
<dbReference type="AlphaFoldDB" id="A0AAD7JYU5"/>
<keyword evidence="11" id="KW-1133">Transmembrane helix</keyword>
<evidence type="ECO:0000256" key="6">
    <source>
        <dbReference type="ARBA" id="ARBA00023002"/>
    </source>
</evidence>
<dbReference type="GO" id="GO:0034354">
    <property type="term" value="P:'de novo' NAD+ biosynthetic process from L-tryptophan"/>
    <property type="evidence" value="ECO:0007669"/>
    <property type="project" value="UniProtKB-UniRule"/>
</dbReference>
<keyword evidence="8 10" id="KW-0496">Mitochondrion</keyword>
<keyword evidence="7 10" id="KW-0503">Monooxygenase</keyword>
<comment type="function">
    <text evidence="10">Catalyzes the hydroxylation of L-kynurenine (L-Kyn) to form 3-hydroxy-L-kynurenine (L-3OHKyn). Required for synthesis of quinolinic acid.</text>
</comment>
<gene>
    <name evidence="10" type="primary">BNA4</name>
    <name evidence="13" type="ORF">B0H16DRAFT_1508085</name>
</gene>
<dbReference type="GO" id="GO:0004502">
    <property type="term" value="F:kynurenine 3-monooxygenase activity"/>
    <property type="evidence" value="ECO:0007669"/>
    <property type="project" value="UniProtKB-UniRule"/>
</dbReference>
<evidence type="ECO:0000313" key="14">
    <source>
        <dbReference type="Proteomes" id="UP001215598"/>
    </source>
</evidence>
<dbReference type="GO" id="GO:0005741">
    <property type="term" value="C:mitochondrial outer membrane"/>
    <property type="evidence" value="ECO:0007669"/>
    <property type="project" value="UniProtKB-SubCell"/>
</dbReference>
<evidence type="ECO:0000256" key="10">
    <source>
        <dbReference type="HAMAP-Rule" id="MF_03018"/>
    </source>
</evidence>
<evidence type="ECO:0000256" key="8">
    <source>
        <dbReference type="ARBA" id="ARBA00023128"/>
    </source>
</evidence>
<evidence type="ECO:0000256" key="3">
    <source>
        <dbReference type="ARBA" id="ARBA00022642"/>
    </source>
</evidence>
<dbReference type="HAMAP" id="MF_01971">
    <property type="entry name" value="Kynurenine_monooxygenase"/>
    <property type="match status" value="1"/>
</dbReference>
<accession>A0AAD7JYU5</accession>
<keyword evidence="10" id="KW-1000">Mitochondrion outer membrane</keyword>
<organism evidence="13 14">
    <name type="scientific">Mycena metata</name>
    <dbReference type="NCBI Taxonomy" id="1033252"/>
    <lineage>
        <taxon>Eukaryota</taxon>
        <taxon>Fungi</taxon>
        <taxon>Dikarya</taxon>
        <taxon>Basidiomycota</taxon>
        <taxon>Agaricomycotina</taxon>
        <taxon>Agaricomycetes</taxon>
        <taxon>Agaricomycetidae</taxon>
        <taxon>Agaricales</taxon>
        <taxon>Marasmiineae</taxon>
        <taxon>Mycenaceae</taxon>
        <taxon>Mycena</taxon>
    </lineage>
</organism>
<dbReference type="PANTHER" id="PTHR46028">
    <property type="entry name" value="KYNURENINE 3-MONOOXYGENASE"/>
    <property type="match status" value="1"/>
</dbReference>
<keyword evidence="3 10" id="KW-0662">Pyridine nucleotide biosynthesis</keyword>
<dbReference type="GO" id="GO:0071949">
    <property type="term" value="F:FAD binding"/>
    <property type="evidence" value="ECO:0007669"/>
    <property type="project" value="InterPro"/>
</dbReference>
<keyword evidence="5 10" id="KW-0521">NADP</keyword>
<comment type="caution">
    <text evidence="13">The sequence shown here is derived from an EMBL/GenBank/DDBJ whole genome shotgun (WGS) entry which is preliminary data.</text>
</comment>
<protein>
    <recommendedName>
        <fullName evidence="10">Kynurenine 3-monooxygenase</fullName>
        <ecNumber evidence="10">1.14.13.9</ecNumber>
    </recommendedName>
    <alternativeName>
        <fullName evidence="10">Biosynthesis of nicotinic acid protein 4</fullName>
    </alternativeName>
    <alternativeName>
        <fullName evidence="10">Kynurenine 3-hydroxylase</fullName>
    </alternativeName>
</protein>
<dbReference type="Proteomes" id="UP001215598">
    <property type="component" value="Unassembled WGS sequence"/>
</dbReference>
<comment type="catalytic activity">
    <reaction evidence="9 10">
        <text>L-kynurenine + NADPH + O2 + H(+) = 3-hydroxy-L-kynurenine + NADP(+) + H2O</text>
        <dbReference type="Rhea" id="RHEA:20545"/>
        <dbReference type="ChEBI" id="CHEBI:15377"/>
        <dbReference type="ChEBI" id="CHEBI:15378"/>
        <dbReference type="ChEBI" id="CHEBI:15379"/>
        <dbReference type="ChEBI" id="CHEBI:57783"/>
        <dbReference type="ChEBI" id="CHEBI:57959"/>
        <dbReference type="ChEBI" id="CHEBI:58125"/>
        <dbReference type="ChEBI" id="CHEBI:58349"/>
        <dbReference type="EC" id="1.14.13.9"/>
    </reaction>
</comment>
<evidence type="ECO:0000313" key="13">
    <source>
        <dbReference type="EMBL" id="KAJ7774730.1"/>
    </source>
</evidence>
<dbReference type="Gene3D" id="3.50.50.60">
    <property type="entry name" value="FAD/NAD(P)-binding domain"/>
    <property type="match status" value="1"/>
</dbReference>
<dbReference type="GO" id="GO:0070189">
    <property type="term" value="P:kynurenine metabolic process"/>
    <property type="evidence" value="ECO:0007669"/>
    <property type="project" value="TreeGrafter"/>
</dbReference>
<dbReference type="EMBL" id="JARKIB010000011">
    <property type="protein sequence ID" value="KAJ7774730.1"/>
    <property type="molecule type" value="Genomic_DNA"/>
</dbReference>
<evidence type="ECO:0000256" key="5">
    <source>
        <dbReference type="ARBA" id="ARBA00022857"/>
    </source>
</evidence>
<dbReference type="PRINTS" id="PR00420">
    <property type="entry name" value="RNGMNOXGNASE"/>
</dbReference>
<evidence type="ECO:0000256" key="9">
    <source>
        <dbReference type="ARBA" id="ARBA00047818"/>
    </source>
</evidence>
<evidence type="ECO:0000256" key="1">
    <source>
        <dbReference type="ARBA" id="ARBA00001974"/>
    </source>
</evidence>
<evidence type="ECO:0000256" key="11">
    <source>
        <dbReference type="SAM" id="Phobius"/>
    </source>
</evidence>
<feature type="transmembrane region" description="Helical" evidence="11">
    <location>
        <begin position="500"/>
        <end position="524"/>
    </location>
</feature>
<evidence type="ECO:0000256" key="7">
    <source>
        <dbReference type="ARBA" id="ARBA00023033"/>
    </source>
</evidence>
<keyword evidence="11" id="KW-0812">Transmembrane</keyword>
<name>A0AAD7JYU5_9AGAR</name>
<reference evidence="13" key="1">
    <citation type="submission" date="2023-03" db="EMBL/GenBank/DDBJ databases">
        <title>Massive genome expansion in bonnet fungi (Mycena s.s.) driven by repeated elements and novel gene families across ecological guilds.</title>
        <authorList>
            <consortium name="Lawrence Berkeley National Laboratory"/>
            <person name="Harder C.B."/>
            <person name="Miyauchi S."/>
            <person name="Viragh M."/>
            <person name="Kuo A."/>
            <person name="Thoen E."/>
            <person name="Andreopoulos B."/>
            <person name="Lu D."/>
            <person name="Skrede I."/>
            <person name="Drula E."/>
            <person name="Henrissat B."/>
            <person name="Morin E."/>
            <person name="Kohler A."/>
            <person name="Barry K."/>
            <person name="LaButti K."/>
            <person name="Morin E."/>
            <person name="Salamov A."/>
            <person name="Lipzen A."/>
            <person name="Mereny Z."/>
            <person name="Hegedus B."/>
            <person name="Baldrian P."/>
            <person name="Stursova M."/>
            <person name="Weitz H."/>
            <person name="Taylor A."/>
            <person name="Grigoriev I.V."/>
            <person name="Nagy L.G."/>
            <person name="Martin F."/>
            <person name="Kauserud H."/>
        </authorList>
    </citation>
    <scope>NUCLEOTIDE SEQUENCE</scope>
    <source>
        <strain evidence="13">CBHHK182m</strain>
    </source>
</reference>
<dbReference type="InterPro" id="IPR027545">
    <property type="entry name" value="Kynurenine_monooxygenase"/>
</dbReference>
<evidence type="ECO:0000259" key="12">
    <source>
        <dbReference type="Pfam" id="PF01494"/>
    </source>
</evidence>
<dbReference type="InterPro" id="IPR002938">
    <property type="entry name" value="FAD-bd"/>
</dbReference>
<dbReference type="GO" id="GO:0043420">
    <property type="term" value="P:anthranilate metabolic process"/>
    <property type="evidence" value="ECO:0007669"/>
    <property type="project" value="UniProtKB-UniRule"/>
</dbReference>
<keyword evidence="10 11" id="KW-0472">Membrane</keyword>
<keyword evidence="14" id="KW-1185">Reference proteome</keyword>
<evidence type="ECO:0000256" key="2">
    <source>
        <dbReference type="ARBA" id="ARBA00022630"/>
    </source>
</evidence>
<dbReference type="SUPFAM" id="SSF51905">
    <property type="entry name" value="FAD/NAD(P)-binding domain"/>
    <property type="match status" value="1"/>
</dbReference>
<keyword evidence="2 10" id="KW-0285">Flavoprotein</keyword>
<dbReference type="GO" id="GO:0006569">
    <property type="term" value="P:L-tryptophan catabolic process"/>
    <property type="evidence" value="ECO:0007669"/>
    <property type="project" value="UniProtKB-UniRule"/>
</dbReference>
<proteinExistence type="inferred from homology"/>
<dbReference type="PANTHER" id="PTHR46028:SF2">
    <property type="entry name" value="KYNURENINE 3-MONOOXYGENASE"/>
    <property type="match status" value="1"/>
</dbReference>
<dbReference type="InterPro" id="IPR036188">
    <property type="entry name" value="FAD/NAD-bd_sf"/>
</dbReference>
<comment type="cofactor">
    <cofactor evidence="1 10">
        <name>FAD</name>
        <dbReference type="ChEBI" id="CHEBI:57692"/>
    </cofactor>
</comment>
<dbReference type="GO" id="GO:0019805">
    <property type="term" value="P:quinolinate biosynthetic process"/>
    <property type="evidence" value="ECO:0007669"/>
    <property type="project" value="UniProtKB-UniRule"/>
</dbReference>